<keyword evidence="2" id="KW-0238">DNA-binding</keyword>
<name>A0A1Y1S346_9SPIO</name>
<accession>A0A1Y1S346</accession>
<feature type="transmembrane region" description="Helical" evidence="4">
    <location>
        <begin position="202"/>
        <end position="222"/>
    </location>
</feature>
<evidence type="ECO:0000256" key="2">
    <source>
        <dbReference type="ARBA" id="ARBA00023125"/>
    </source>
</evidence>
<feature type="domain" description="HTH luxR-type" evidence="5">
    <location>
        <begin position="247"/>
        <end position="305"/>
    </location>
</feature>
<evidence type="ECO:0000256" key="1">
    <source>
        <dbReference type="ARBA" id="ARBA00023015"/>
    </source>
</evidence>
<dbReference type="GO" id="GO:0006355">
    <property type="term" value="P:regulation of DNA-templated transcription"/>
    <property type="evidence" value="ECO:0007669"/>
    <property type="project" value="InterPro"/>
</dbReference>
<keyword evidence="3" id="KW-0804">Transcription</keyword>
<organism evidence="6 7">
    <name type="scientific">Marispirochaeta aestuarii</name>
    <dbReference type="NCBI Taxonomy" id="1963862"/>
    <lineage>
        <taxon>Bacteria</taxon>
        <taxon>Pseudomonadati</taxon>
        <taxon>Spirochaetota</taxon>
        <taxon>Spirochaetia</taxon>
        <taxon>Spirochaetales</taxon>
        <taxon>Spirochaetaceae</taxon>
        <taxon>Marispirochaeta</taxon>
    </lineage>
</organism>
<dbReference type="PROSITE" id="PS00622">
    <property type="entry name" value="HTH_LUXR_1"/>
    <property type="match status" value="1"/>
</dbReference>
<dbReference type="AlphaFoldDB" id="A0A1Y1S346"/>
<protein>
    <recommendedName>
        <fullName evidence="5">HTH luxR-type domain-containing protein</fullName>
    </recommendedName>
</protein>
<feature type="transmembrane region" description="Helical" evidence="4">
    <location>
        <begin position="6"/>
        <end position="27"/>
    </location>
</feature>
<dbReference type="InterPro" id="IPR036388">
    <property type="entry name" value="WH-like_DNA-bd_sf"/>
</dbReference>
<dbReference type="Pfam" id="PF00196">
    <property type="entry name" value="GerE"/>
    <property type="match status" value="1"/>
</dbReference>
<feature type="transmembrane region" description="Helical" evidence="4">
    <location>
        <begin position="134"/>
        <end position="152"/>
    </location>
</feature>
<dbReference type="PANTHER" id="PTHR44688:SF16">
    <property type="entry name" value="DNA-BINDING TRANSCRIPTIONAL ACTIVATOR DEVR_DOSR"/>
    <property type="match status" value="1"/>
</dbReference>
<dbReference type="EMBL" id="MWQY01000001">
    <property type="protein sequence ID" value="ORC38391.1"/>
    <property type="molecule type" value="Genomic_DNA"/>
</dbReference>
<keyword evidence="4" id="KW-1133">Transmembrane helix</keyword>
<keyword evidence="7" id="KW-1185">Reference proteome</keyword>
<sequence length="306" mass="35069">MRHLVLFLYFIFLSSGFAGITMISILWKRLGHRFLGWILALVSTFTAWLLVTAIVYYLEQIIRIPAARFLGPVNLLMGTLAYLFLLFSMLSSPAPVRKPELLLALSPMLLYYLLLLLGFTLVPGIFVFAEKHPLPFMFFKLAAGSIFVFYIGRGFLEAARRLKQDTAAFILRGYGFALLAFGVAILVFSLILALLGTQVEQVVLLEFFFFFFLNMLTLAAFIRYIRQPNAFIEDGKISWQFIKEYGISRREAEVIEMVSRGMSNREIAENLFVSFPTVRTHVYNIFKKTGASSRLELLRIASRYRQ</sequence>
<evidence type="ECO:0000256" key="3">
    <source>
        <dbReference type="ARBA" id="ARBA00023163"/>
    </source>
</evidence>
<dbReference type="InterPro" id="IPR016032">
    <property type="entry name" value="Sig_transdc_resp-reg_C-effctor"/>
</dbReference>
<dbReference type="Proteomes" id="UP000192343">
    <property type="component" value="Unassembled WGS sequence"/>
</dbReference>
<keyword evidence="4" id="KW-0812">Transmembrane</keyword>
<evidence type="ECO:0000259" key="5">
    <source>
        <dbReference type="PROSITE" id="PS50043"/>
    </source>
</evidence>
<feature type="transmembrane region" description="Helical" evidence="4">
    <location>
        <begin position="69"/>
        <end position="90"/>
    </location>
</feature>
<evidence type="ECO:0000313" key="6">
    <source>
        <dbReference type="EMBL" id="ORC38391.1"/>
    </source>
</evidence>
<dbReference type="PANTHER" id="PTHR44688">
    <property type="entry name" value="DNA-BINDING TRANSCRIPTIONAL ACTIVATOR DEVR_DOSR"/>
    <property type="match status" value="1"/>
</dbReference>
<dbReference type="PROSITE" id="PS50043">
    <property type="entry name" value="HTH_LUXR_2"/>
    <property type="match status" value="1"/>
</dbReference>
<dbReference type="InterPro" id="IPR000792">
    <property type="entry name" value="Tscrpt_reg_LuxR_C"/>
</dbReference>
<evidence type="ECO:0000313" key="7">
    <source>
        <dbReference type="Proteomes" id="UP000192343"/>
    </source>
</evidence>
<evidence type="ECO:0000256" key="4">
    <source>
        <dbReference type="SAM" id="Phobius"/>
    </source>
</evidence>
<reference evidence="6 7" key="1">
    <citation type="submission" date="2017-03" db="EMBL/GenBank/DDBJ databases">
        <title>Draft Genome sequence of Marispirochaeta sp. strain JC444.</title>
        <authorList>
            <person name="Shivani Y."/>
            <person name="Subhash Y."/>
            <person name="Sasikala C."/>
            <person name="Ramana C."/>
        </authorList>
    </citation>
    <scope>NUCLEOTIDE SEQUENCE [LARGE SCALE GENOMIC DNA]</scope>
    <source>
        <strain evidence="6 7">JC444</strain>
    </source>
</reference>
<keyword evidence="4" id="KW-0472">Membrane</keyword>
<dbReference type="Gene3D" id="1.10.10.10">
    <property type="entry name" value="Winged helix-like DNA-binding domain superfamily/Winged helix DNA-binding domain"/>
    <property type="match status" value="1"/>
</dbReference>
<feature type="transmembrane region" description="Helical" evidence="4">
    <location>
        <begin position="34"/>
        <end position="57"/>
    </location>
</feature>
<proteinExistence type="predicted"/>
<dbReference type="CDD" id="cd06170">
    <property type="entry name" value="LuxR_C_like"/>
    <property type="match status" value="1"/>
</dbReference>
<dbReference type="STRING" id="1963862.B4O97_01140"/>
<feature type="transmembrane region" description="Helical" evidence="4">
    <location>
        <begin position="102"/>
        <end position="128"/>
    </location>
</feature>
<comment type="caution">
    <text evidence="6">The sequence shown here is derived from an EMBL/GenBank/DDBJ whole genome shotgun (WGS) entry which is preliminary data.</text>
</comment>
<dbReference type="GO" id="GO:0003677">
    <property type="term" value="F:DNA binding"/>
    <property type="evidence" value="ECO:0007669"/>
    <property type="project" value="UniProtKB-KW"/>
</dbReference>
<feature type="transmembrane region" description="Helical" evidence="4">
    <location>
        <begin position="173"/>
        <end position="196"/>
    </location>
</feature>
<dbReference type="PRINTS" id="PR00038">
    <property type="entry name" value="HTHLUXR"/>
</dbReference>
<dbReference type="SMART" id="SM00421">
    <property type="entry name" value="HTH_LUXR"/>
    <property type="match status" value="1"/>
</dbReference>
<gene>
    <name evidence="6" type="ORF">B4O97_01140</name>
</gene>
<keyword evidence="1" id="KW-0805">Transcription regulation</keyword>
<dbReference type="SUPFAM" id="SSF46894">
    <property type="entry name" value="C-terminal effector domain of the bipartite response regulators"/>
    <property type="match status" value="1"/>
</dbReference>